<dbReference type="EMBL" id="FRAC01000006">
    <property type="protein sequence ID" value="SHJ64921.1"/>
    <property type="molecule type" value="Genomic_DNA"/>
</dbReference>
<sequence length="95" mass="10875">MFVVGEMKSEVYNGKVTLPKEYQLKKKKIVGKWKDRNTLYLSDSQSALNYTAGKEGTVFDAVIDTNERLRVPPEYEKGRVKIKGCISTVRLLFEV</sequence>
<dbReference type="RefSeq" id="WP_073272822.1">
    <property type="nucleotide sequence ID" value="NZ_FRAC01000006.1"/>
</dbReference>
<name>A0A1M6L128_9FIRM</name>
<evidence type="ECO:0000313" key="2">
    <source>
        <dbReference type="Proteomes" id="UP000184386"/>
    </source>
</evidence>
<proteinExistence type="predicted"/>
<reference evidence="1 2" key="1">
    <citation type="submission" date="2016-11" db="EMBL/GenBank/DDBJ databases">
        <authorList>
            <person name="Jaros S."/>
            <person name="Januszkiewicz K."/>
            <person name="Wedrychowicz H."/>
        </authorList>
    </citation>
    <scope>NUCLEOTIDE SEQUENCE [LARGE SCALE GENOMIC DNA]</scope>
    <source>
        <strain evidence="1 2">DSM 15929</strain>
    </source>
</reference>
<dbReference type="AlphaFoldDB" id="A0A1M6L128"/>
<accession>A0A1M6L128</accession>
<dbReference type="OrthoDB" id="2056379at2"/>
<evidence type="ECO:0000313" key="1">
    <source>
        <dbReference type="EMBL" id="SHJ64921.1"/>
    </source>
</evidence>
<keyword evidence="2" id="KW-1185">Reference proteome</keyword>
<organism evidence="1 2">
    <name type="scientific">Anaerocolumna jejuensis DSM 15929</name>
    <dbReference type="NCBI Taxonomy" id="1121322"/>
    <lineage>
        <taxon>Bacteria</taxon>
        <taxon>Bacillati</taxon>
        <taxon>Bacillota</taxon>
        <taxon>Clostridia</taxon>
        <taxon>Lachnospirales</taxon>
        <taxon>Lachnospiraceae</taxon>
        <taxon>Anaerocolumna</taxon>
    </lineage>
</organism>
<protein>
    <submittedName>
        <fullName evidence="1">Uncharacterized protein</fullName>
    </submittedName>
</protein>
<gene>
    <name evidence="1" type="ORF">SAMN02745136_00655</name>
</gene>
<dbReference type="Proteomes" id="UP000184386">
    <property type="component" value="Unassembled WGS sequence"/>
</dbReference>
<dbReference type="STRING" id="1121322.SAMN02745136_00655"/>